<protein>
    <recommendedName>
        <fullName evidence="4">Sensor of ECF-type sigma factor</fullName>
    </recommendedName>
</protein>
<accession>A0A5C6RHF5</accession>
<keyword evidence="3" id="KW-1185">Reference proteome</keyword>
<comment type="caution">
    <text evidence="2">The sequence shown here is derived from an EMBL/GenBank/DDBJ whole genome shotgun (WGS) entry which is preliminary data.</text>
</comment>
<organism evidence="2 3">
    <name type="scientific">Phaeodactylibacter luteus</name>
    <dbReference type="NCBI Taxonomy" id="1564516"/>
    <lineage>
        <taxon>Bacteria</taxon>
        <taxon>Pseudomonadati</taxon>
        <taxon>Bacteroidota</taxon>
        <taxon>Saprospiria</taxon>
        <taxon>Saprospirales</taxon>
        <taxon>Haliscomenobacteraceae</taxon>
        <taxon>Phaeodactylibacter</taxon>
    </lineage>
</organism>
<dbReference type="OrthoDB" id="675330at2"/>
<evidence type="ECO:0000313" key="3">
    <source>
        <dbReference type="Proteomes" id="UP000321580"/>
    </source>
</evidence>
<evidence type="ECO:0000313" key="2">
    <source>
        <dbReference type="EMBL" id="TXB61888.1"/>
    </source>
</evidence>
<dbReference type="EMBL" id="VOOR01000042">
    <property type="protein sequence ID" value="TXB61888.1"/>
    <property type="molecule type" value="Genomic_DNA"/>
</dbReference>
<sequence>MRKMIWALLMLIAGGAVPLAAQMDDDMPRNPEVQARVKAARVAYLTERLGLSTGESEQFWALYNEYEDEQRAVRRQYRPGKAVEQMTNEEAEAHLSAQMEKEEALLGLRRDYYSRMLKVVPARKLVLLEKADREFRLELVRKMRDRREGRGGRF</sequence>
<dbReference type="Proteomes" id="UP000321580">
    <property type="component" value="Unassembled WGS sequence"/>
</dbReference>
<feature type="chain" id="PRO_5022768152" description="Sensor of ECF-type sigma factor" evidence="1">
    <location>
        <begin position="24"/>
        <end position="154"/>
    </location>
</feature>
<gene>
    <name evidence="2" type="ORF">FRY97_16700</name>
</gene>
<evidence type="ECO:0008006" key="4">
    <source>
        <dbReference type="Google" id="ProtNLM"/>
    </source>
</evidence>
<evidence type="ECO:0000256" key="1">
    <source>
        <dbReference type="SAM" id="SignalP"/>
    </source>
</evidence>
<name>A0A5C6RHF5_9BACT</name>
<keyword evidence="1" id="KW-0732">Signal</keyword>
<reference evidence="2 3" key="1">
    <citation type="submission" date="2019-08" db="EMBL/GenBank/DDBJ databases">
        <title>Genome of Phaeodactylibacter luteus.</title>
        <authorList>
            <person name="Bowman J.P."/>
        </authorList>
    </citation>
    <scope>NUCLEOTIDE SEQUENCE [LARGE SCALE GENOMIC DNA]</scope>
    <source>
        <strain evidence="2 3">KCTC 42180</strain>
    </source>
</reference>
<dbReference type="AlphaFoldDB" id="A0A5C6RHF5"/>
<dbReference type="RefSeq" id="WP_147168709.1">
    <property type="nucleotide sequence ID" value="NZ_VOOR01000042.1"/>
</dbReference>
<proteinExistence type="predicted"/>
<feature type="signal peptide" evidence="1">
    <location>
        <begin position="1"/>
        <end position="23"/>
    </location>
</feature>